<evidence type="ECO:0000313" key="5">
    <source>
        <dbReference type="Proteomes" id="UP000037939"/>
    </source>
</evidence>
<dbReference type="InterPro" id="IPR037138">
    <property type="entry name" value="His_deacetylse_dom_sf"/>
</dbReference>
<dbReference type="Proteomes" id="UP000037939">
    <property type="component" value="Unassembled WGS sequence"/>
</dbReference>
<protein>
    <submittedName>
        <fullName evidence="4">Acetoin utilization protein AcuC</fullName>
    </submittedName>
</protein>
<sequence>MKIYRTDQYPLWLPPGHRFPARKYAVLYDAVSAFAAHLFEDAPLASDAELAHVHTAAYIEAVTHGTLSKAEQQQIGLPWSPELPQRSRGSVGATLAACRSALVSGCGASLAGGTHHAYADHGSGFCVFNDSAVALKVLLAEGVVRRAMVIDLDVHQGNGTAKLLADEPCLFTLSIHGAHNFPFTKEHSDLDIELEDGCQDEHYLDVLESTLPGLLGAHHPDLVIYLAGADAYAGDRLGRLGLTKAGMAQRDHLVMDWCDRFGVPMAITMGGGYATPIEDTVAIHAATLAEAVRRYGHAHHIGD</sequence>
<accession>A0A0N0GQW3</accession>
<comment type="similarity">
    <text evidence="1">Belongs to the histone deacetylase family.</text>
</comment>
<evidence type="ECO:0000256" key="2">
    <source>
        <dbReference type="ARBA" id="ARBA00022801"/>
    </source>
</evidence>
<dbReference type="InterPro" id="IPR023801">
    <property type="entry name" value="His_deacetylse_dom"/>
</dbReference>
<dbReference type="AlphaFoldDB" id="A0A0N0GQW3"/>
<dbReference type="STRING" id="857265.WG78_01340"/>
<dbReference type="GO" id="GO:0016787">
    <property type="term" value="F:hydrolase activity"/>
    <property type="evidence" value="ECO:0007669"/>
    <property type="project" value="UniProtKB-KW"/>
</dbReference>
<comment type="caution">
    <text evidence="4">The sequence shown here is derived from an EMBL/GenBank/DDBJ whole genome shotgun (WGS) entry which is preliminary data.</text>
</comment>
<dbReference type="InterPro" id="IPR000286">
    <property type="entry name" value="HDACs"/>
</dbReference>
<gene>
    <name evidence="4" type="primary">acuC</name>
    <name evidence="4" type="ORF">WG78_01340</name>
</gene>
<dbReference type="EMBL" id="LAQT01000001">
    <property type="protein sequence ID" value="KPC55260.1"/>
    <property type="molecule type" value="Genomic_DNA"/>
</dbReference>
<dbReference type="RefSeq" id="WP_053935976.1">
    <property type="nucleotide sequence ID" value="NZ_LAQT01000001.1"/>
</dbReference>
<reference evidence="4 5" key="1">
    <citation type="submission" date="2015-07" db="EMBL/GenBank/DDBJ databases">
        <title>Draft genome sequence of the Amantichitinum ursilacus IGB-41, a new chitin-degrading bacterium.</title>
        <authorList>
            <person name="Kirstahler P."/>
            <person name="Guenther M."/>
            <person name="Grumaz C."/>
            <person name="Rupp S."/>
            <person name="Zibek S."/>
            <person name="Sohn K."/>
        </authorList>
    </citation>
    <scope>NUCLEOTIDE SEQUENCE [LARGE SCALE GENOMIC DNA]</scope>
    <source>
        <strain evidence="4 5">IGB-41</strain>
    </source>
</reference>
<dbReference type="CDD" id="cd09993">
    <property type="entry name" value="HDAC_classIV"/>
    <property type="match status" value="1"/>
</dbReference>
<organism evidence="4 5">
    <name type="scientific">Amantichitinum ursilacus</name>
    <dbReference type="NCBI Taxonomy" id="857265"/>
    <lineage>
        <taxon>Bacteria</taxon>
        <taxon>Pseudomonadati</taxon>
        <taxon>Pseudomonadota</taxon>
        <taxon>Betaproteobacteria</taxon>
        <taxon>Neisseriales</taxon>
        <taxon>Chitinibacteraceae</taxon>
        <taxon>Amantichitinum</taxon>
    </lineage>
</organism>
<keyword evidence="2" id="KW-0378">Hydrolase</keyword>
<dbReference type="Pfam" id="PF00850">
    <property type="entry name" value="Hist_deacetyl"/>
    <property type="match status" value="1"/>
</dbReference>
<dbReference type="GO" id="GO:0004407">
    <property type="term" value="F:histone deacetylase activity"/>
    <property type="evidence" value="ECO:0007669"/>
    <property type="project" value="InterPro"/>
</dbReference>
<dbReference type="OrthoDB" id="9808367at2"/>
<keyword evidence="5" id="KW-1185">Reference proteome</keyword>
<feature type="domain" description="Histone deacetylase" evidence="3">
    <location>
        <begin position="21"/>
        <end position="276"/>
    </location>
</feature>
<dbReference type="PANTHER" id="PTHR10625:SF19">
    <property type="entry name" value="HISTONE DEACETYLASE 12"/>
    <property type="match status" value="1"/>
</dbReference>
<dbReference type="PANTHER" id="PTHR10625">
    <property type="entry name" value="HISTONE DEACETYLASE HDAC1-RELATED"/>
    <property type="match status" value="1"/>
</dbReference>
<dbReference type="PRINTS" id="PR01270">
    <property type="entry name" value="HDASUPER"/>
</dbReference>
<name>A0A0N0GQW3_9NEIS</name>
<dbReference type="GO" id="GO:0040029">
    <property type="term" value="P:epigenetic regulation of gene expression"/>
    <property type="evidence" value="ECO:0007669"/>
    <property type="project" value="TreeGrafter"/>
</dbReference>
<evidence type="ECO:0000259" key="3">
    <source>
        <dbReference type="Pfam" id="PF00850"/>
    </source>
</evidence>
<dbReference type="Gene3D" id="3.40.800.20">
    <property type="entry name" value="Histone deacetylase domain"/>
    <property type="match status" value="1"/>
</dbReference>
<evidence type="ECO:0000256" key="1">
    <source>
        <dbReference type="ARBA" id="ARBA00005947"/>
    </source>
</evidence>
<dbReference type="SUPFAM" id="SSF52768">
    <property type="entry name" value="Arginase/deacetylase"/>
    <property type="match status" value="1"/>
</dbReference>
<proteinExistence type="inferred from homology"/>
<dbReference type="InterPro" id="IPR023696">
    <property type="entry name" value="Ureohydrolase_dom_sf"/>
</dbReference>
<dbReference type="InterPro" id="IPR044150">
    <property type="entry name" value="HDAC_classIV"/>
</dbReference>
<evidence type="ECO:0000313" key="4">
    <source>
        <dbReference type="EMBL" id="KPC55260.1"/>
    </source>
</evidence>